<keyword evidence="1" id="KW-0472">Membrane</keyword>
<feature type="transmembrane region" description="Helical" evidence="1">
    <location>
        <begin position="219"/>
        <end position="241"/>
    </location>
</feature>
<accession>Q47II4</accession>
<organism evidence="2">
    <name type="scientific">Dechloromonas aromatica (strain RCB)</name>
    <dbReference type="NCBI Taxonomy" id="159087"/>
    <lineage>
        <taxon>Bacteria</taxon>
        <taxon>Pseudomonadati</taxon>
        <taxon>Pseudomonadota</taxon>
        <taxon>Betaproteobacteria</taxon>
        <taxon>Rhodocyclales</taxon>
        <taxon>Azonexaceae</taxon>
        <taxon>Dechloromonas</taxon>
    </lineage>
</organism>
<name>Q47II4_DECAR</name>
<feature type="transmembrane region" description="Helical" evidence="1">
    <location>
        <begin position="66"/>
        <end position="86"/>
    </location>
</feature>
<evidence type="ECO:0000256" key="1">
    <source>
        <dbReference type="SAM" id="Phobius"/>
    </source>
</evidence>
<dbReference type="Pfam" id="PF07077">
    <property type="entry name" value="DUF1345"/>
    <property type="match status" value="1"/>
</dbReference>
<dbReference type="STRING" id="159087.Daro_0590"/>
<reference evidence="2" key="1">
    <citation type="submission" date="2005-08" db="EMBL/GenBank/DDBJ databases">
        <title>Complete sequence of Dechloromonas aromatica RCB.</title>
        <authorList>
            <person name="Salinero K.K."/>
            <person name="Copeland A."/>
            <person name="Lucas S."/>
            <person name="Lapidus A."/>
            <person name="Barry K."/>
            <person name="Detter J.C."/>
            <person name="Glavina T."/>
            <person name="Hammon N."/>
            <person name="Israni S."/>
            <person name="Pitluck S."/>
            <person name="Di Bartolo G."/>
            <person name="Trong S."/>
            <person name="Schmutz J."/>
            <person name="Larimer F."/>
            <person name="Land M."/>
            <person name="Ivanova N."/>
            <person name="Richardson P."/>
        </authorList>
    </citation>
    <scope>NUCLEOTIDE SEQUENCE</scope>
    <source>
        <strain evidence="2">RCB</strain>
    </source>
</reference>
<proteinExistence type="predicted"/>
<dbReference type="eggNOG" id="COG4291">
    <property type="taxonomic scope" value="Bacteria"/>
</dbReference>
<evidence type="ECO:0000313" key="2">
    <source>
        <dbReference type="EMBL" id="AAZ45347.1"/>
    </source>
</evidence>
<feature type="transmembrane region" description="Helical" evidence="1">
    <location>
        <begin position="138"/>
        <end position="155"/>
    </location>
</feature>
<protein>
    <recommendedName>
        <fullName evidence="3">Transmembrane protein</fullName>
    </recommendedName>
</protein>
<gene>
    <name evidence="2" type="ordered locus">Daro_0590</name>
</gene>
<dbReference type="EMBL" id="CP000089">
    <property type="protein sequence ID" value="AAZ45347.1"/>
    <property type="molecule type" value="Genomic_DNA"/>
</dbReference>
<keyword evidence="1" id="KW-0812">Transmembrane</keyword>
<dbReference type="InterPro" id="IPR009781">
    <property type="entry name" value="DUF1345"/>
</dbReference>
<dbReference type="AlphaFoldDB" id="Q47II4"/>
<feature type="transmembrane region" description="Helical" evidence="1">
    <location>
        <begin position="34"/>
        <end position="54"/>
    </location>
</feature>
<dbReference type="HOGENOM" id="CLU_098677_1_0_4"/>
<evidence type="ECO:0008006" key="3">
    <source>
        <dbReference type="Google" id="ProtNLM"/>
    </source>
</evidence>
<keyword evidence="1" id="KW-1133">Transmembrane helix</keyword>
<dbReference type="KEGG" id="dar:Daro_0590"/>
<feature type="transmembrane region" description="Helical" evidence="1">
    <location>
        <begin position="106"/>
        <end position="126"/>
    </location>
</feature>
<sequence>MITIEYDWIDERTTFQMTDSVSLPSRYPAIVRVILARPRLAVSVLSGLLVGWLIPESLVQHGVTRAIVGWNIGACLYLALAAHMMFWSSHERMRARAGQQDEGRRLILAMVIVAALVSLGATVAQLSVAKDLSGSAKFAHVALAALTILTAWAFTQTMFALHYAHDYYTAEDGRQRGGLEFPGGHAPDYGDFLYFACVIGTSGQTADVSFTGRSMRRTGLLHCVLAFFFNTTVLALTINIASGLI</sequence>